<accession>A0A0E3VUM3</accession>
<dbReference type="EMBL" id="AP014685">
    <property type="protein sequence ID" value="BAR57660.1"/>
    <property type="molecule type" value="Genomic_DNA"/>
</dbReference>
<protein>
    <recommendedName>
        <fullName evidence="1">Swt1-like HEPN domain-containing protein</fullName>
    </recommendedName>
</protein>
<dbReference type="Pfam" id="PF18731">
    <property type="entry name" value="HEPN_Swt1"/>
    <property type="match status" value="1"/>
</dbReference>
<reference evidence="2 3" key="1">
    <citation type="submission" date="2014-11" db="EMBL/GenBank/DDBJ databases">
        <title>Symbiosis island explosion on the genome of extra-slow-growing strains of soybean bradyrhizobia with massive insertion sequences.</title>
        <authorList>
            <person name="Iida T."/>
            <person name="Minamisawa K."/>
        </authorList>
    </citation>
    <scope>NUCLEOTIDE SEQUENCE [LARGE SCALE GENOMIC DNA]</scope>
    <source>
        <strain evidence="2 3">NK6</strain>
    </source>
</reference>
<sequence>MDKSSLAVVGEVTLAANKIIVDALGPWVENVLANRFGDNWLDTVNSFRRSRNPGSVLASRSDGSVPWDVAALLVAMLDCWPTIQRAIEGSYKDSGINPREIENSVKILAAYVDVSRDLRHRAAHFPSAKFDEKDRNRFLDLMAHVLRMIGLVDHAEQLEALNPYQRHLQPSRSALAAPSVTTTADSAMVPLERGEEIAALYRIDDIPAKVRESTIKRLSSNLSSRGWNLSELENGSGCTFTDFNVKLVIDRTLLSFKCLPSEWLAYQDNFADDLRVFAISQKQEQAFNDAKIRLASDFVGLDQAEVSIQRTDYLSSIMTDQLAWRRIRSKALAPDGMSAERVLWDGLSEFIWEDGRRNGTRLKGFAEAQVSNQLGASTLAFSNDGHLMLVVQNDKNRQSANLLAPTGSGSLDWRDVENCGSHDLLQLVRFGAERELWEEASLDEHGAERKIDSRVMVFGFARMLHRAGKPEFFLIGRIDALAQEICDRRKELYVQRVLTSGVEPLNWKSVHLAADLIRLCSDYLQRTYLDSRAQRIGLSYPLEHSLRILIDVCRNEAAAFKIEAFLAGH</sequence>
<name>A0A0E3VUM3_9BRAD</name>
<evidence type="ECO:0000313" key="2">
    <source>
        <dbReference type="EMBL" id="BAR57660.1"/>
    </source>
</evidence>
<organism evidence="2 3">
    <name type="scientific">Bradyrhizobium diazoefficiens</name>
    <dbReference type="NCBI Taxonomy" id="1355477"/>
    <lineage>
        <taxon>Bacteria</taxon>
        <taxon>Pseudomonadati</taxon>
        <taxon>Pseudomonadota</taxon>
        <taxon>Alphaproteobacteria</taxon>
        <taxon>Hyphomicrobiales</taxon>
        <taxon>Nitrobacteraceae</taxon>
        <taxon>Bradyrhizobium</taxon>
    </lineage>
</organism>
<proteinExistence type="predicted"/>
<evidence type="ECO:0000313" key="3">
    <source>
        <dbReference type="Proteomes" id="UP000063308"/>
    </source>
</evidence>
<dbReference type="Proteomes" id="UP000063308">
    <property type="component" value="Chromosome"/>
</dbReference>
<dbReference type="AlphaFoldDB" id="A0A0E3VUM3"/>
<gene>
    <name evidence="2" type="ORF">NK6_4493</name>
</gene>
<dbReference type="InterPro" id="IPR041650">
    <property type="entry name" value="HEPN_Swt1"/>
</dbReference>
<evidence type="ECO:0000259" key="1">
    <source>
        <dbReference type="Pfam" id="PF18731"/>
    </source>
</evidence>
<feature type="domain" description="Swt1-like HEPN" evidence="1">
    <location>
        <begin position="19"/>
        <end position="150"/>
    </location>
</feature>